<organism evidence="2 3">
    <name type="scientific">Paenibacillus alvei</name>
    <name type="common">Bacillus alvei</name>
    <dbReference type="NCBI Taxonomy" id="44250"/>
    <lineage>
        <taxon>Bacteria</taxon>
        <taxon>Bacillati</taxon>
        <taxon>Bacillota</taxon>
        <taxon>Bacilli</taxon>
        <taxon>Bacillales</taxon>
        <taxon>Paenibacillaceae</taxon>
        <taxon>Paenibacillus</taxon>
    </lineage>
</organism>
<keyword evidence="1" id="KW-0732">Signal</keyword>
<evidence type="ECO:0000313" key="3">
    <source>
        <dbReference type="Proteomes" id="UP000552038"/>
    </source>
</evidence>
<protein>
    <submittedName>
        <fullName evidence="2">Uncharacterized protein</fullName>
    </submittedName>
</protein>
<accession>A0AAP6ZWL5</accession>
<sequence>MVKRYSTLLLSATVMLTLGTGSALAKDSQVPFHTTESQATKGSEQSVAPLATGSLQISWSFVLNVDHFKVSVRDMETGQIVIEHQQYGVATKNITLSGLNPHQHQVWVGAFDTYNRKLKDGITQAYVYGGSTTSVKVELN</sequence>
<proteinExistence type="predicted"/>
<reference evidence="2 3" key="1">
    <citation type="submission" date="2020-05" db="EMBL/GenBank/DDBJ databases">
        <title>Whole genome sequencing and identification of novel metabolites from Paenibacillus alvei strain JR949.</title>
        <authorList>
            <person name="Rajendhran J."/>
            <person name="Sree Pranav P."/>
            <person name="Mahalakshmi B."/>
            <person name="Karthikeyan R."/>
        </authorList>
    </citation>
    <scope>NUCLEOTIDE SEQUENCE [LARGE SCALE GENOMIC DNA]</scope>
    <source>
        <strain evidence="2 3">JR949</strain>
    </source>
</reference>
<comment type="caution">
    <text evidence="2">The sequence shown here is derived from an EMBL/GenBank/DDBJ whole genome shotgun (WGS) entry which is preliminary data.</text>
</comment>
<dbReference type="Proteomes" id="UP000552038">
    <property type="component" value="Unassembled WGS sequence"/>
</dbReference>
<dbReference type="EMBL" id="JABFOR010000010">
    <property type="protein sequence ID" value="NOJ70991.1"/>
    <property type="molecule type" value="Genomic_DNA"/>
</dbReference>
<evidence type="ECO:0000256" key="1">
    <source>
        <dbReference type="SAM" id="SignalP"/>
    </source>
</evidence>
<dbReference type="AlphaFoldDB" id="A0AAP6ZWL5"/>
<gene>
    <name evidence="2" type="ORF">HMI46_10540</name>
</gene>
<evidence type="ECO:0000313" key="2">
    <source>
        <dbReference type="EMBL" id="NOJ70991.1"/>
    </source>
</evidence>
<name>A0AAP6ZWL5_PAEAL</name>
<feature type="signal peptide" evidence="1">
    <location>
        <begin position="1"/>
        <end position="25"/>
    </location>
</feature>
<dbReference type="RefSeq" id="WP_171416506.1">
    <property type="nucleotide sequence ID" value="NZ_JABFOR010000010.1"/>
</dbReference>
<feature type="chain" id="PRO_5042977452" evidence="1">
    <location>
        <begin position="26"/>
        <end position="140"/>
    </location>
</feature>